<comment type="caution">
    <text evidence="2">The sequence shown here is derived from an EMBL/GenBank/DDBJ whole genome shotgun (WGS) entry which is preliminary data.</text>
</comment>
<organism evidence="2 3">
    <name type="scientific">Brachionus calyciflorus</name>
    <dbReference type="NCBI Taxonomy" id="104777"/>
    <lineage>
        <taxon>Eukaryota</taxon>
        <taxon>Metazoa</taxon>
        <taxon>Spiralia</taxon>
        <taxon>Gnathifera</taxon>
        <taxon>Rotifera</taxon>
        <taxon>Eurotatoria</taxon>
        <taxon>Monogononta</taxon>
        <taxon>Pseudotrocha</taxon>
        <taxon>Ploima</taxon>
        <taxon>Brachionidae</taxon>
        <taxon>Brachionus</taxon>
    </lineage>
</organism>
<feature type="region of interest" description="Disordered" evidence="1">
    <location>
        <begin position="149"/>
        <end position="170"/>
    </location>
</feature>
<feature type="compositionally biased region" description="Polar residues" evidence="1">
    <location>
        <begin position="161"/>
        <end position="170"/>
    </location>
</feature>
<dbReference type="OrthoDB" id="7611382at2759"/>
<sequence length="208" mass="23940">MQKNRKVLSDIPKLDLCETIFYEDKEGLLLAVFQCKKDNIVVLVSTDHEQALVLSTEFNIEKRNPNFVLTYKSKVGVDSIDQMSKLYTTRAPNRRRPVCVFYKILNPVIINSWVLYKKVNFSKIARQDFIINLIEEILAFSENNLSKKQPVTPSIKRKNSNDISAAQQKTPKQVRKNVKLSYALKIKLLKCVANLNFIPVAHVPQLSF</sequence>
<dbReference type="AlphaFoldDB" id="A0A814FCP4"/>
<protein>
    <submittedName>
        <fullName evidence="2">Uncharacterized protein</fullName>
    </submittedName>
</protein>
<evidence type="ECO:0000313" key="2">
    <source>
        <dbReference type="EMBL" id="CAF0978887.1"/>
    </source>
</evidence>
<name>A0A814FCP4_9BILA</name>
<dbReference type="EMBL" id="CAJNOC010003351">
    <property type="protein sequence ID" value="CAF0978887.1"/>
    <property type="molecule type" value="Genomic_DNA"/>
</dbReference>
<dbReference type="Proteomes" id="UP000663879">
    <property type="component" value="Unassembled WGS sequence"/>
</dbReference>
<accession>A0A814FCP4</accession>
<evidence type="ECO:0000256" key="1">
    <source>
        <dbReference type="SAM" id="MobiDB-lite"/>
    </source>
</evidence>
<proteinExistence type="predicted"/>
<reference evidence="2" key="1">
    <citation type="submission" date="2021-02" db="EMBL/GenBank/DDBJ databases">
        <authorList>
            <person name="Nowell W R."/>
        </authorList>
    </citation>
    <scope>NUCLEOTIDE SEQUENCE</scope>
    <source>
        <strain evidence="2">Ploen Becks lab</strain>
    </source>
</reference>
<gene>
    <name evidence="2" type="ORF">OXX778_LOCUS15313</name>
</gene>
<keyword evidence="3" id="KW-1185">Reference proteome</keyword>
<evidence type="ECO:0000313" key="3">
    <source>
        <dbReference type="Proteomes" id="UP000663879"/>
    </source>
</evidence>